<keyword evidence="1" id="KW-0812">Transmembrane</keyword>
<feature type="transmembrane region" description="Helical" evidence="1">
    <location>
        <begin position="105"/>
        <end position="126"/>
    </location>
</feature>
<reference evidence="2 3" key="1">
    <citation type="journal article" date="2009" name="Nature">
        <title>Evolution of pathogenicity and sexual reproduction in eight Candida genomes.</title>
        <authorList>
            <person name="Butler G."/>
            <person name="Rasmussen M.D."/>
            <person name="Lin M.F."/>
            <person name="Santos M.A."/>
            <person name="Sakthikumar S."/>
            <person name="Munro C.A."/>
            <person name="Rheinbay E."/>
            <person name="Grabherr M."/>
            <person name="Forche A."/>
            <person name="Reedy J.L."/>
            <person name="Agrafioti I."/>
            <person name="Arnaud M.B."/>
            <person name="Bates S."/>
            <person name="Brown A.J."/>
            <person name="Brunke S."/>
            <person name="Costanzo M.C."/>
            <person name="Fitzpatrick D.A."/>
            <person name="de Groot P.W."/>
            <person name="Harris D."/>
            <person name="Hoyer L.L."/>
            <person name="Hube B."/>
            <person name="Klis F.M."/>
            <person name="Kodira C."/>
            <person name="Lennard N."/>
            <person name="Logue M.E."/>
            <person name="Martin R."/>
            <person name="Neiman A.M."/>
            <person name="Nikolaou E."/>
            <person name="Quail M.A."/>
            <person name="Quinn J."/>
            <person name="Santos M.C."/>
            <person name="Schmitzberger F.F."/>
            <person name="Sherlock G."/>
            <person name="Shah P."/>
            <person name="Silverstein K.A."/>
            <person name="Skrzypek M.S."/>
            <person name="Soll D."/>
            <person name="Staggs R."/>
            <person name="Stansfield I."/>
            <person name="Stumpf M.P."/>
            <person name="Sudbery P.E."/>
            <person name="Srikantha T."/>
            <person name="Zeng Q."/>
            <person name="Berman J."/>
            <person name="Berriman M."/>
            <person name="Heitman J."/>
            <person name="Gow N.A."/>
            <person name="Lorenz M.C."/>
            <person name="Birren B.W."/>
            <person name="Kellis M."/>
            <person name="Cuomo C.A."/>
        </authorList>
    </citation>
    <scope>NUCLEOTIDE SEQUENCE [LARGE SCALE GENOMIC DNA]</scope>
    <source>
        <strain evidence="2 3">ATCC 42720</strain>
    </source>
</reference>
<keyword evidence="1" id="KW-1133">Transmembrane helix</keyword>
<dbReference type="Proteomes" id="UP000007703">
    <property type="component" value="Unassembled WGS sequence"/>
</dbReference>
<evidence type="ECO:0000313" key="3">
    <source>
        <dbReference type="Proteomes" id="UP000007703"/>
    </source>
</evidence>
<sequence>MPACPFILQVCQSNIHKHLNSNRSRVSLSCFRQTAFVSVDGLPLWLIFEKTQCRDILQTARKRKAVVDPGRQNQQVVLGQLGPDPTVAPIPHIKVAFAVNNVPNLFVFVIVFFVESAHLSIVRLFVATKRFQVELDSVPVLVVSFLGQGF</sequence>
<evidence type="ECO:0000313" key="2">
    <source>
        <dbReference type="EMBL" id="EEQ38583.1"/>
    </source>
</evidence>
<gene>
    <name evidence="2" type="ORF">CLUG_02709</name>
</gene>
<proteinExistence type="predicted"/>
<dbReference type="InParanoid" id="C4Y2E6"/>
<accession>C4Y2E6</accession>
<organism evidence="2 3">
    <name type="scientific">Clavispora lusitaniae (strain ATCC 42720)</name>
    <name type="common">Yeast</name>
    <name type="synonym">Candida lusitaniae</name>
    <dbReference type="NCBI Taxonomy" id="306902"/>
    <lineage>
        <taxon>Eukaryota</taxon>
        <taxon>Fungi</taxon>
        <taxon>Dikarya</taxon>
        <taxon>Ascomycota</taxon>
        <taxon>Saccharomycotina</taxon>
        <taxon>Pichiomycetes</taxon>
        <taxon>Metschnikowiaceae</taxon>
        <taxon>Clavispora</taxon>
    </lineage>
</organism>
<dbReference type="AlphaFoldDB" id="C4Y2E6"/>
<dbReference type="EMBL" id="CH408078">
    <property type="protein sequence ID" value="EEQ38583.1"/>
    <property type="molecule type" value="Genomic_DNA"/>
</dbReference>
<dbReference type="HOGENOM" id="CLU_1740325_0_0_1"/>
<name>C4Y2E6_CLAL4</name>
<keyword evidence="1" id="KW-0472">Membrane</keyword>
<protein>
    <submittedName>
        <fullName evidence="2">Uncharacterized protein</fullName>
    </submittedName>
</protein>
<dbReference type="VEuPathDB" id="FungiDB:CLUG_02709"/>
<dbReference type="KEGG" id="clu:CLUG_02709"/>
<evidence type="ECO:0000256" key="1">
    <source>
        <dbReference type="SAM" id="Phobius"/>
    </source>
</evidence>